<gene>
    <name evidence="2" type="ORF">SODALDRAFT_328285</name>
</gene>
<dbReference type="InterPro" id="IPR016181">
    <property type="entry name" value="Acyl_CoA_acyltransferase"/>
</dbReference>
<evidence type="ECO:0000313" key="2">
    <source>
        <dbReference type="EMBL" id="ROT35898.1"/>
    </source>
</evidence>
<dbReference type="RefSeq" id="XP_028463704.1">
    <property type="nucleotide sequence ID" value="XM_028610652.1"/>
</dbReference>
<protein>
    <submittedName>
        <fullName evidence="2">Acetyltransferase</fullName>
    </submittedName>
</protein>
<name>A0A3N2PMZ6_SODAK</name>
<dbReference type="OrthoDB" id="41238at2759"/>
<dbReference type="PANTHER" id="PTHR43441:SF5">
    <property type="entry name" value="FAMILY ACETYLTRANSFERASE, PUTATIVE-RELATED"/>
    <property type="match status" value="1"/>
</dbReference>
<dbReference type="Pfam" id="PF13302">
    <property type="entry name" value="Acetyltransf_3"/>
    <property type="match status" value="1"/>
</dbReference>
<evidence type="ECO:0000313" key="3">
    <source>
        <dbReference type="Proteomes" id="UP000272025"/>
    </source>
</evidence>
<dbReference type="AlphaFoldDB" id="A0A3N2PMZ6"/>
<dbReference type="EMBL" id="ML119060">
    <property type="protein sequence ID" value="ROT35898.1"/>
    <property type="molecule type" value="Genomic_DNA"/>
</dbReference>
<feature type="domain" description="N-acetyltransferase" evidence="1">
    <location>
        <begin position="33"/>
        <end position="202"/>
    </location>
</feature>
<dbReference type="GO" id="GO:0008999">
    <property type="term" value="F:protein-N-terminal-alanine acetyltransferase activity"/>
    <property type="evidence" value="ECO:0007669"/>
    <property type="project" value="TreeGrafter"/>
</dbReference>
<organism evidence="2 3">
    <name type="scientific">Sodiomyces alkalinus (strain CBS 110278 / VKM F-3762 / F11)</name>
    <name type="common">Alkaliphilic filamentous fungus</name>
    <dbReference type="NCBI Taxonomy" id="1314773"/>
    <lineage>
        <taxon>Eukaryota</taxon>
        <taxon>Fungi</taxon>
        <taxon>Dikarya</taxon>
        <taxon>Ascomycota</taxon>
        <taxon>Pezizomycotina</taxon>
        <taxon>Sordariomycetes</taxon>
        <taxon>Hypocreomycetidae</taxon>
        <taxon>Glomerellales</taxon>
        <taxon>Plectosphaerellaceae</taxon>
        <taxon>Sodiomyces</taxon>
    </lineage>
</organism>
<proteinExistence type="predicted"/>
<dbReference type="Gene3D" id="3.40.630.30">
    <property type="match status" value="1"/>
</dbReference>
<accession>A0A3N2PMZ6</accession>
<evidence type="ECO:0000259" key="1">
    <source>
        <dbReference type="PROSITE" id="PS51186"/>
    </source>
</evidence>
<dbReference type="GeneID" id="39579130"/>
<dbReference type="SUPFAM" id="SSF55729">
    <property type="entry name" value="Acyl-CoA N-acyltransferases (Nat)"/>
    <property type="match status" value="1"/>
</dbReference>
<dbReference type="PANTHER" id="PTHR43441">
    <property type="entry name" value="RIBOSOMAL-PROTEIN-SERINE ACETYLTRANSFERASE"/>
    <property type="match status" value="1"/>
</dbReference>
<reference evidence="2 3" key="1">
    <citation type="journal article" date="2018" name="Mol. Ecol.">
        <title>The obligate alkalophilic soda-lake fungus Sodiomyces alkalinus has shifted to a protein diet.</title>
        <authorList>
            <person name="Grum-Grzhimaylo A.A."/>
            <person name="Falkoski D.L."/>
            <person name="van den Heuvel J."/>
            <person name="Valero-Jimenez C.A."/>
            <person name="Min B."/>
            <person name="Choi I.G."/>
            <person name="Lipzen A."/>
            <person name="Daum C.G."/>
            <person name="Aanen D.K."/>
            <person name="Tsang A."/>
            <person name="Henrissat B."/>
            <person name="Bilanenko E.N."/>
            <person name="de Vries R.P."/>
            <person name="van Kan J.A.L."/>
            <person name="Grigoriev I.V."/>
            <person name="Debets A.J.M."/>
        </authorList>
    </citation>
    <scope>NUCLEOTIDE SEQUENCE [LARGE SCALE GENOMIC DNA]</scope>
    <source>
        <strain evidence="2 3">F11</strain>
    </source>
</reference>
<dbReference type="GO" id="GO:1990189">
    <property type="term" value="F:protein N-terminal-serine acetyltransferase activity"/>
    <property type="evidence" value="ECO:0007669"/>
    <property type="project" value="TreeGrafter"/>
</dbReference>
<dbReference type="PROSITE" id="PS51186">
    <property type="entry name" value="GNAT"/>
    <property type="match status" value="1"/>
</dbReference>
<keyword evidence="3" id="KW-1185">Reference proteome</keyword>
<dbReference type="Proteomes" id="UP000272025">
    <property type="component" value="Unassembled WGS sequence"/>
</dbReference>
<dbReference type="InterPro" id="IPR000182">
    <property type="entry name" value="GNAT_dom"/>
</dbReference>
<dbReference type="InterPro" id="IPR051908">
    <property type="entry name" value="Ribosomal_N-acetyltransferase"/>
</dbReference>
<sequence length="240" mass="26769">MTLQQELNFCFPLRELANDRIKLTPFQAKRHAAKFFAMTAQHPELYAYAASGPYDSEAQYVSCFLEGMALKDPGMATFAVIDKTRPPSAEDDEGELAGTMSYMSSSAPWLGTEIGHILILLPYQRTHVTTNAVGLMMQYALEPQGKGGLGLRRVQWRAHAKNAASIKLAERMGFQKEGIMLWHVRFEKGRLKSKVGNDKPLPPGSDPDDLWRDTIVLSHCWDAWENGGRALVEAAMNRAV</sequence>
<keyword evidence="2" id="KW-0808">Transferase</keyword>